<protein>
    <recommendedName>
        <fullName evidence="6">Probable membrane transporter protein</fullName>
    </recommendedName>
</protein>
<comment type="similarity">
    <text evidence="2 6">Belongs to the 4-toluene sulfonate uptake permease (TSUP) (TC 2.A.102) family.</text>
</comment>
<evidence type="ECO:0000256" key="2">
    <source>
        <dbReference type="ARBA" id="ARBA00009142"/>
    </source>
</evidence>
<dbReference type="AlphaFoldDB" id="A0A1T4VB18"/>
<feature type="transmembrane region" description="Helical" evidence="6">
    <location>
        <begin position="143"/>
        <end position="173"/>
    </location>
</feature>
<dbReference type="Proteomes" id="UP000242432">
    <property type="component" value="Unassembled WGS sequence"/>
</dbReference>
<feature type="transmembrane region" description="Helical" evidence="6">
    <location>
        <begin position="104"/>
        <end position="122"/>
    </location>
</feature>
<feature type="transmembrane region" description="Helical" evidence="6">
    <location>
        <begin position="38"/>
        <end position="60"/>
    </location>
</feature>
<evidence type="ECO:0000313" key="7">
    <source>
        <dbReference type="EMBL" id="SKA62093.1"/>
    </source>
</evidence>
<sequence>MTEEIIKQAILFCVTFVANLFASVSGGGAGFIQFPMLILLGLPFATALGTHKVAVVFLGIGAISKKKFDPTFKFDKTVSIIMLLAGCTSVVAGSVIIVSVPSDIAQIVLGFIVIASGIYTLVKKSFGATNLENRSKLRTIIGTICIILVGLFSGSLSSGAGLFATLTLAGVFGLELKRAIMHTMIFVATIWNAVGAVTVGALTEIHWQWVPAMIIAAFTGAYIGTTLLTNLPTKKVKFIFSIVSILSGVILIVEGYLK</sequence>
<dbReference type="InterPro" id="IPR051598">
    <property type="entry name" value="TSUP/Inactive_protease-like"/>
</dbReference>
<keyword evidence="8" id="KW-1185">Reference proteome</keyword>
<proteinExistence type="inferred from homology"/>
<keyword evidence="3 6" id="KW-0812">Transmembrane</keyword>
<dbReference type="STRING" id="83771.SAMN02910357_01557"/>
<dbReference type="EMBL" id="FUXX01000017">
    <property type="protein sequence ID" value="SKA62093.1"/>
    <property type="molecule type" value="Genomic_DNA"/>
</dbReference>
<dbReference type="Pfam" id="PF01925">
    <property type="entry name" value="TauE"/>
    <property type="match status" value="1"/>
</dbReference>
<evidence type="ECO:0000256" key="6">
    <source>
        <dbReference type="RuleBase" id="RU363041"/>
    </source>
</evidence>
<feature type="transmembrane region" description="Helical" evidence="6">
    <location>
        <begin position="80"/>
        <end position="98"/>
    </location>
</feature>
<dbReference type="GO" id="GO:0005886">
    <property type="term" value="C:plasma membrane"/>
    <property type="evidence" value="ECO:0007669"/>
    <property type="project" value="UniProtKB-SubCell"/>
</dbReference>
<evidence type="ECO:0000256" key="1">
    <source>
        <dbReference type="ARBA" id="ARBA00004141"/>
    </source>
</evidence>
<comment type="subcellular location">
    <subcellularLocation>
        <location evidence="6">Cell membrane</location>
        <topology evidence="6">Multi-pass membrane protein</topology>
    </subcellularLocation>
    <subcellularLocation>
        <location evidence="1">Membrane</location>
        <topology evidence="1">Multi-pass membrane protein</topology>
    </subcellularLocation>
</comment>
<accession>A0A1T4VB18</accession>
<name>A0A1T4VB18_9GAMM</name>
<dbReference type="PANTHER" id="PTHR43701">
    <property type="entry name" value="MEMBRANE TRANSPORTER PROTEIN MJ0441-RELATED"/>
    <property type="match status" value="1"/>
</dbReference>
<dbReference type="PANTHER" id="PTHR43701:SF2">
    <property type="entry name" value="MEMBRANE TRANSPORTER PROTEIN YJNA-RELATED"/>
    <property type="match status" value="1"/>
</dbReference>
<evidence type="ECO:0000256" key="4">
    <source>
        <dbReference type="ARBA" id="ARBA00022989"/>
    </source>
</evidence>
<gene>
    <name evidence="7" type="ORF">SAMN02745213_01195</name>
</gene>
<feature type="transmembrane region" description="Helical" evidence="6">
    <location>
        <begin position="209"/>
        <end position="232"/>
    </location>
</feature>
<feature type="transmembrane region" description="Helical" evidence="6">
    <location>
        <begin position="9"/>
        <end position="32"/>
    </location>
</feature>
<dbReference type="RefSeq" id="WP_159443033.1">
    <property type="nucleotide sequence ID" value="NZ_FUXX01000017.1"/>
</dbReference>
<keyword evidence="6" id="KW-1003">Cell membrane</keyword>
<evidence type="ECO:0000256" key="5">
    <source>
        <dbReference type="ARBA" id="ARBA00023136"/>
    </source>
</evidence>
<dbReference type="InterPro" id="IPR002781">
    <property type="entry name" value="TM_pro_TauE-like"/>
</dbReference>
<organism evidence="7 8">
    <name type="scientific">Succinivibrio dextrinosolvens DSM 3072</name>
    <dbReference type="NCBI Taxonomy" id="1123324"/>
    <lineage>
        <taxon>Bacteria</taxon>
        <taxon>Pseudomonadati</taxon>
        <taxon>Pseudomonadota</taxon>
        <taxon>Gammaproteobacteria</taxon>
        <taxon>Aeromonadales</taxon>
        <taxon>Succinivibrionaceae</taxon>
        <taxon>Succinivibrio</taxon>
    </lineage>
</organism>
<evidence type="ECO:0000313" key="8">
    <source>
        <dbReference type="Proteomes" id="UP000242432"/>
    </source>
</evidence>
<feature type="transmembrane region" description="Helical" evidence="6">
    <location>
        <begin position="179"/>
        <end position="202"/>
    </location>
</feature>
<feature type="transmembrane region" description="Helical" evidence="6">
    <location>
        <begin position="238"/>
        <end position="257"/>
    </location>
</feature>
<evidence type="ECO:0000256" key="3">
    <source>
        <dbReference type="ARBA" id="ARBA00022692"/>
    </source>
</evidence>
<keyword evidence="4 6" id="KW-1133">Transmembrane helix</keyword>
<reference evidence="8" key="1">
    <citation type="submission" date="2017-02" db="EMBL/GenBank/DDBJ databases">
        <authorList>
            <person name="Varghese N."/>
            <person name="Submissions S."/>
        </authorList>
    </citation>
    <scope>NUCLEOTIDE SEQUENCE [LARGE SCALE GENOMIC DNA]</scope>
    <source>
        <strain evidence="8">DSM 3072</strain>
    </source>
</reference>
<keyword evidence="5 6" id="KW-0472">Membrane</keyword>